<dbReference type="AlphaFoldDB" id="A0A370DMF1"/>
<dbReference type="Proteomes" id="UP000254266">
    <property type="component" value="Unassembled WGS sequence"/>
</dbReference>
<organism evidence="3 4">
    <name type="scientific">endosymbiont of Galathealinum brachiosum</name>
    <dbReference type="NCBI Taxonomy" id="2200906"/>
    <lineage>
        <taxon>Bacteria</taxon>
        <taxon>Pseudomonadati</taxon>
        <taxon>Pseudomonadota</taxon>
        <taxon>Gammaproteobacteria</taxon>
        <taxon>sulfur-oxidizing symbionts</taxon>
    </lineage>
</organism>
<dbReference type="EMBL" id="QFXC01000002">
    <property type="protein sequence ID" value="RDH86003.1"/>
    <property type="molecule type" value="Genomic_DNA"/>
</dbReference>
<feature type="domain" description="Tll0287-like" evidence="2">
    <location>
        <begin position="82"/>
        <end position="287"/>
    </location>
</feature>
<evidence type="ECO:0000313" key="3">
    <source>
        <dbReference type="EMBL" id="RDH86003.1"/>
    </source>
</evidence>
<evidence type="ECO:0000259" key="2">
    <source>
        <dbReference type="Pfam" id="PF11845"/>
    </source>
</evidence>
<evidence type="ECO:0000256" key="1">
    <source>
        <dbReference type="SAM" id="SignalP"/>
    </source>
</evidence>
<name>A0A370DMF1_9GAMM</name>
<protein>
    <recommendedName>
        <fullName evidence="2">Tll0287-like domain-containing protein</fullName>
    </recommendedName>
</protein>
<proteinExistence type="predicted"/>
<gene>
    <name evidence="3" type="ORF">DIZ80_00585</name>
</gene>
<feature type="signal peptide" evidence="1">
    <location>
        <begin position="1"/>
        <end position="23"/>
    </location>
</feature>
<reference evidence="3 4" key="1">
    <citation type="journal article" date="2018" name="ISME J.">
        <title>Endosymbiont genomes yield clues of tubeworm success.</title>
        <authorList>
            <person name="Li Y."/>
            <person name="Liles M.R."/>
            <person name="Halanych K.M."/>
        </authorList>
    </citation>
    <scope>NUCLEOTIDE SEQUENCE [LARGE SCALE GENOMIC DNA]</scope>
    <source>
        <strain evidence="3">A1464</strain>
    </source>
</reference>
<evidence type="ECO:0000313" key="4">
    <source>
        <dbReference type="Proteomes" id="UP000254266"/>
    </source>
</evidence>
<dbReference type="Pfam" id="PF11845">
    <property type="entry name" value="Tll0287-like"/>
    <property type="match status" value="1"/>
</dbReference>
<keyword evidence="4" id="KW-1185">Reference proteome</keyword>
<comment type="caution">
    <text evidence="3">The sequence shown here is derived from an EMBL/GenBank/DDBJ whole genome shotgun (WGS) entry which is preliminary data.</text>
</comment>
<feature type="chain" id="PRO_5016670539" description="Tll0287-like domain-containing protein" evidence="1">
    <location>
        <begin position="24"/>
        <end position="295"/>
    </location>
</feature>
<keyword evidence="1" id="KW-0732">Signal</keyword>
<dbReference type="InterPro" id="IPR021796">
    <property type="entry name" value="Tll0287-like_dom"/>
</dbReference>
<accession>A0A370DMF1</accession>
<sequence>MKKIALLIFSLAFSFALPTSVVAQSKALADVNNACGYEVIADCSGCHYGDISPTWEQTTYQTEGACAFCPEVASCSATPPTEAELLADARSTASDYFKSLFKSFIMAMKGTGMMNPDGSINNPNIFAEVFPRCPELGPEIASNFSRSTGYLVRRVTERTRNSRNIPDEWELKQLKQFVEMAADGDTRTQFDIPKPDGTILPTKEFESYAMVTEGKGNDTNSYFRYMRSITMPGMPSEAPFLPCLKCHGTYDQLGPGVADAVQTEYPHDLSMGYKKGDVRGAWTVKIPLDFRVHGK</sequence>